<dbReference type="EMBL" id="VOIH02000001">
    <property type="protein sequence ID" value="KAF3457507.1"/>
    <property type="molecule type" value="Genomic_DNA"/>
</dbReference>
<protein>
    <submittedName>
        <fullName evidence="3">Uncharacterized protein</fullName>
    </submittedName>
</protein>
<dbReference type="OrthoDB" id="2021107at2759"/>
<feature type="coiled-coil region" evidence="1">
    <location>
        <begin position="108"/>
        <end position="143"/>
    </location>
</feature>
<comment type="caution">
    <text evidence="3">The sequence shown here is derived from an EMBL/GenBank/DDBJ whole genome shotgun (WGS) entry which is preliminary data.</text>
</comment>
<keyword evidence="2" id="KW-0812">Transmembrane</keyword>
<keyword evidence="4" id="KW-1185">Reference proteome</keyword>
<evidence type="ECO:0000313" key="3">
    <source>
        <dbReference type="EMBL" id="KAF3457507.1"/>
    </source>
</evidence>
<gene>
    <name evidence="3" type="ORF">FNV43_RR02165</name>
</gene>
<dbReference type="PANTHER" id="PTHR36339">
    <property type="entry name" value="F23A5.5"/>
    <property type="match status" value="1"/>
</dbReference>
<keyword evidence="2" id="KW-1133">Transmembrane helix</keyword>
<keyword evidence="1" id="KW-0175">Coiled coil</keyword>
<organism evidence="3 4">
    <name type="scientific">Rhamnella rubrinervis</name>
    <dbReference type="NCBI Taxonomy" id="2594499"/>
    <lineage>
        <taxon>Eukaryota</taxon>
        <taxon>Viridiplantae</taxon>
        <taxon>Streptophyta</taxon>
        <taxon>Embryophyta</taxon>
        <taxon>Tracheophyta</taxon>
        <taxon>Spermatophyta</taxon>
        <taxon>Magnoliopsida</taxon>
        <taxon>eudicotyledons</taxon>
        <taxon>Gunneridae</taxon>
        <taxon>Pentapetalae</taxon>
        <taxon>rosids</taxon>
        <taxon>fabids</taxon>
        <taxon>Rosales</taxon>
        <taxon>Rhamnaceae</taxon>
        <taxon>rhamnoid group</taxon>
        <taxon>Rhamneae</taxon>
        <taxon>Rhamnella</taxon>
    </lineage>
</organism>
<keyword evidence="2" id="KW-0472">Membrane</keyword>
<accession>A0A8K0MT01</accession>
<evidence type="ECO:0000313" key="4">
    <source>
        <dbReference type="Proteomes" id="UP000796880"/>
    </source>
</evidence>
<dbReference type="PANTHER" id="PTHR36339:SF2">
    <property type="entry name" value="F23A5.5"/>
    <property type="match status" value="1"/>
</dbReference>
<reference evidence="3" key="1">
    <citation type="submission" date="2020-03" db="EMBL/GenBank/DDBJ databases">
        <title>A high-quality chromosome-level genome assembly of a woody plant with both climbing and erect habits, Rhamnella rubrinervis.</title>
        <authorList>
            <person name="Lu Z."/>
            <person name="Yang Y."/>
            <person name="Zhu X."/>
            <person name="Sun Y."/>
        </authorList>
    </citation>
    <scope>NUCLEOTIDE SEQUENCE</scope>
    <source>
        <strain evidence="3">BYM</strain>
        <tissue evidence="3">Leaf</tissue>
    </source>
</reference>
<name>A0A8K0MT01_9ROSA</name>
<sequence>MFCSRVPWCLLLKKRFKVVESRMSICSKPSTSNNTNKAGLSLTNYDTAYQQFDKLDFLTAAKILFTGPLRKGNLGLISTWYNSSLYACLLWVYQFTCLTVYLVAQYARYEIRRMEEELEQKKKIEEEEKAKKVELAANDEKEAGSIPELLEVKERLDKLEETVKRNCGCVKEAIRHRAGVRLTKCKDASESCKSLYRSKFQELFDHIRILSMRHYNQI</sequence>
<feature type="transmembrane region" description="Helical" evidence="2">
    <location>
        <begin position="84"/>
        <end position="104"/>
    </location>
</feature>
<evidence type="ECO:0000256" key="1">
    <source>
        <dbReference type="SAM" id="Coils"/>
    </source>
</evidence>
<dbReference type="AlphaFoldDB" id="A0A8K0MT01"/>
<evidence type="ECO:0000256" key="2">
    <source>
        <dbReference type="SAM" id="Phobius"/>
    </source>
</evidence>
<dbReference type="Proteomes" id="UP000796880">
    <property type="component" value="Unassembled WGS sequence"/>
</dbReference>
<proteinExistence type="predicted"/>